<comment type="cofactor">
    <cofactor evidence="1">
        <name>heme b</name>
        <dbReference type="ChEBI" id="CHEBI:60344"/>
    </cofactor>
</comment>
<comment type="subcellular location">
    <subcellularLocation>
        <location evidence="2">Membrane</location>
        <topology evidence="2">Multi-pass membrane protein</topology>
    </subcellularLocation>
</comment>
<keyword evidence="7" id="KW-0408">Iron</keyword>
<dbReference type="OrthoDB" id="1447144at2"/>
<evidence type="ECO:0000256" key="10">
    <source>
        <dbReference type="ARBA" id="ARBA00044501"/>
    </source>
</evidence>
<name>A0A150WUG3_BDEBC</name>
<evidence type="ECO:0000256" key="6">
    <source>
        <dbReference type="ARBA" id="ARBA00023002"/>
    </source>
</evidence>
<dbReference type="InterPro" id="IPR003780">
    <property type="entry name" value="COX15/CtaA_fam"/>
</dbReference>
<organism evidence="13 14">
    <name type="scientific">Bdellovibrio bacteriovorus</name>
    <dbReference type="NCBI Taxonomy" id="959"/>
    <lineage>
        <taxon>Bacteria</taxon>
        <taxon>Pseudomonadati</taxon>
        <taxon>Bdellovibrionota</taxon>
        <taxon>Bdellovibrionia</taxon>
        <taxon>Bdellovibrionales</taxon>
        <taxon>Pseudobdellovibrionaceae</taxon>
        <taxon>Bdellovibrio</taxon>
    </lineage>
</organism>
<evidence type="ECO:0000256" key="4">
    <source>
        <dbReference type="ARBA" id="ARBA00022723"/>
    </source>
</evidence>
<feature type="transmembrane region" description="Helical" evidence="12">
    <location>
        <begin position="90"/>
        <end position="108"/>
    </location>
</feature>
<evidence type="ECO:0000256" key="9">
    <source>
        <dbReference type="ARBA" id="ARBA00023136"/>
    </source>
</evidence>
<evidence type="ECO:0000256" key="1">
    <source>
        <dbReference type="ARBA" id="ARBA00001970"/>
    </source>
</evidence>
<feature type="transmembrane region" description="Helical" evidence="12">
    <location>
        <begin position="282"/>
        <end position="313"/>
    </location>
</feature>
<evidence type="ECO:0000256" key="11">
    <source>
        <dbReference type="ARBA" id="ARBA00048044"/>
    </source>
</evidence>
<dbReference type="RefSeq" id="WP_063243043.1">
    <property type="nucleotide sequence ID" value="NZ_CP168967.1"/>
</dbReference>
<dbReference type="PANTHER" id="PTHR23289">
    <property type="entry name" value="CYTOCHROME C OXIDASE ASSEMBLY PROTEIN COX15"/>
    <property type="match status" value="1"/>
</dbReference>
<evidence type="ECO:0000256" key="5">
    <source>
        <dbReference type="ARBA" id="ARBA00022989"/>
    </source>
</evidence>
<evidence type="ECO:0008006" key="15">
    <source>
        <dbReference type="Google" id="ProtNLM"/>
    </source>
</evidence>
<feature type="transmembrane region" description="Helical" evidence="12">
    <location>
        <begin position="115"/>
        <end position="133"/>
    </location>
</feature>
<keyword evidence="5 12" id="KW-1133">Transmembrane helix</keyword>
<evidence type="ECO:0000256" key="2">
    <source>
        <dbReference type="ARBA" id="ARBA00004141"/>
    </source>
</evidence>
<evidence type="ECO:0000256" key="7">
    <source>
        <dbReference type="ARBA" id="ARBA00023004"/>
    </source>
</evidence>
<dbReference type="Proteomes" id="UP000075391">
    <property type="component" value="Unassembled WGS sequence"/>
</dbReference>
<keyword evidence="9 12" id="KW-0472">Membrane</keyword>
<accession>A0A150WUG3</accession>
<proteinExistence type="predicted"/>
<dbReference type="PANTHER" id="PTHR23289:SF2">
    <property type="entry name" value="CYTOCHROME C OXIDASE ASSEMBLY PROTEIN COX15 HOMOLOG"/>
    <property type="match status" value="1"/>
</dbReference>
<dbReference type="InterPro" id="IPR023754">
    <property type="entry name" value="HemeA_Synthase_type2"/>
</dbReference>
<dbReference type="GO" id="GO:0016653">
    <property type="term" value="F:oxidoreductase activity, acting on NAD(P)H, heme protein as acceptor"/>
    <property type="evidence" value="ECO:0007669"/>
    <property type="project" value="TreeGrafter"/>
</dbReference>
<dbReference type="GO" id="GO:0006784">
    <property type="term" value="P:heme A biosynthetic process"/>
    <property type="evidence" value="ECO:0007669"/>
    <property type="project" value="InterPro"/>
</dbReference>
<comment type="pathway">
    <text evidence="10">Porphyrin-containing compound metabolism; heme A biosynthesis; heme A from heme O: step 1/1.</text>
</comment>
<feature type="transmembrane region" description="Helical" evidence="12">
    <location>
        <begin position="7"/>
        <end position="24"/>
    </location>
</feature>
<feature type="transmembrane region" description="Helical" evidence="12">
    <location>
        <begin position="244"/>
        <end position="262"/>
    </location>
</feature>
<dbReference type="GO" id="GO:0046872">
    <property type="term" value="F:metal ion binding"/>
    <property type="evidence" value="ECO:0007669"/>
    <property type="project" value="UniProtKB-KW"/>
</dbReference>
<keyword evidence="6" id="KW-0560">Oxidoreductase</keyword>
<protein>
    <recommendedName>
        <fullName evidence="15">Heme A synthase</fullName>
    </recommendedName>
</protein>
<gene>
    <name evidence="13" type="ORF">AZI85_15740</name>
</gene>
<keyword evidence="4" id="KW-0479">Metal-binding</keyword>
<evidence type="ECO:0000313" key="13">
    <source>
        <dbReference type="EMBL" id="KYG70135.1"/>
    </source>
</evidence>
<dbReference type="AlphaFoldDB" id="A0A150WUG3"/>
<feature type="transmembrane region" description="Helical" evidence="12">
    <location>
        <begin position="145"/>
        <end position="165"/>
    </location>
</feature>
<comment type="caution">
    <text evidence="13">The sequence shown here is derived from an EMBL/GenBank/DDBJ whole genome shotgun (WGS) entry which is preliminary data.</text>
</comment>
<evidence type="ECO:0000256" key="3">
    <source>
        <dbReference type="ARBA" id="ARBA00022692"/>
    </source>
</evidence>
<keyword evidence="3 12" id="KW-0812">Transmembrane</keyword>
<reference evidence="13 14" key="1">
    <citation type="submission" date="2016-03" db="EMBL/GenBank/DDBJ databases">
        <authorList>
            <person name="Ploux O."/>
        </authorList>
    </citation>
    <scope>NUCLEOTIDE SEQUENCE [LARGE SCALE GENOMIC DNA]</scope>
    <source>
        <strain evidence="13 14">BER2</strain>
    </source>
</reference>
<evidence type="ECO:0000256" key="12">
    <source>
        <dbReference type="SAM" id="Phobius"/>
    </source>
</evidence>
<dbReference type="GO" id="GO:0016020">
    <property type="term" value="C:membrane"/>
    <property type="evidence" value="ECO:0007669"/>
    <property type="project" value="UniProtKB-SubCell"/>
</dbReference>
<keyword evidence="8" id="KW-0350">Heme biosynthesis</keyword>
<evidence type="ECO:0000313" key="14">
    <source>
        <dbReference type="Proteomes" id="UP000075391"/>
    </source>
</evidence>
<comment type="catalytic activity">
    <reaction evidence="11">
        <text>Fe(II)-heme o + 2 A + H2O = Fe(II)-heme a + 2 AH2</text>
        <dbReference type="Rhea" id="RHEA:63388"/>
        <dbReference type="ChEBI" id="CHEBI:13193"/>
        <dbReference type="ChEBI" id="CHEBI:15377"/>
        <dbReference type="ChEBI" id="CHEBI:17499"/>
        <dbReference type="ChEBI" id="CHEBI:60530"/>
        <dbReference type="ChEBI" id="CHEBI:61715"/>
        <dbReference type="EC" id="1.17.99.9"/>
    </reaction>
    <physiologicalReaction direction="left-to-right" evidence="11">
        <dbReference type="Rhea" id="RHEA:63389"/>
    </physiologicalReaction>
</comment>
<dbReference type="GO" id="GO:0120547">
    <property type="term" value="F:heme A synthase activity"/>
    <property type="evidence" value="ECO:0007669"/>
    <property type="project" value="UniProtKB-EC"/>
</dbReference>
<feature type="transmembrane region" description="Helical" evidence="12">
    <location>
        <begin position="186"/>
        <end position="206"/>
    </location>
</feature>
<sequence>MDRRARCVLFWGIIGLLLIIAVGGTTRLTRSGLSIVEWNVVMGTLPPVTESEWHTEFFKYQKTPEYKLINRHFTVSDYKKIYFWEWFHRLWARVLFLYFLGFGVFYLWKKKSAQIIAIAGLILLQGTVGWLMVKSGLRDQPRVQPLMLVIHFFLALSTLAVALYFRIDRRKKFMDLWLHHRSEIGLLAVLLSQVFLGCLVSGYRAGFLENTFPQMSAGFLPKISSPFHFSWSYLRENPVLFQLLHRWLAFAVMIYFWVLFIFTNKVRRPEWTTFNILLHSQILLGVLTLILKVPVFFGILHQLTAACLVLSYLHPLWMDFKPSACQTENTDVNRVP</sequence>
<evidence type="ECO:0000256" key="8">
    <source>
        <dbReference type="ARBA" id="ARBA00023133"/>
    </source>
</evidence>
<dbReference type="EMBL" id="LUKF01000003">
    <property type="protein sequence ID" value="KYG70135.1"/>
    <property type="molecule type" value="Genomic_DNA"/>
</dbReference>
<dbReference type="Pfam" id="PF02628">
    <property type="entry name" value="COX15-CtaA"/>
    <property type="match status" value="1"/>
</dbReference>